<feature type="region of interest" description="Disordered" evidence="1">
    <location>
        <begin position="1"/>
        <end position="71"/>
    </location>
</feature>
<organism evidence="2">
    <name type="scientific">Picocystis salinarum</name>
    <dbReference type="NCBI Taxonomy" id="88271"/>
    <lineage>
        <taxon>Eukaryota</taxon>
        <taxon>Viridiplantae</taxon>
        <taxon>Chlorophyta</taxon>
        <taxon>Picocystophyceae</taxon>
        <taxon>Picocystales</taxon>
        <taxon>Picocystaceae</taxon>
        <taxon>Picocystis</taxon>
    </lineage>
</organism>
<dbReference type="EMBL" id="HBIS01001072">
    <property type="protein sequence ID" value="CAE0607106.1"/>
    <property type="molecule type" value="Transcribed_RNA"/>
</dbReference>
<proteinExistence type="predicted"/>
<feature type="region of interest" description="Disordered" evidence="1">
    <location>
        <begin position="105"/>
        <end position="128"/>
    </location>
</feature>
<gene>
    <name evidence="2" type="ORF">PSAL00342_LOCUS923</name>
</gene>
<dbReference type="AlphaFoldDB" id="A0A7S3UAG8"/>
<feature type="compositionally biased region" description="Polar residues" evidence="1">
    <location>
        <begin position="1"/>
        <end position="14"/>
    </location>
</feature>
<feature type="compositionally biased region" description="Basic residues" evidence="1">
    <location>
        <begin position="62"/>
        <end position="71"/>
    </location>
</feature>
<evidence type="ECO:0000256" key="1">
    <source>
        <dbReference type="SAM" id="MobiDB-lite"/>
    </source>
</evidence>
<feature type="compositionally biased region" description="Pro residues" evidence="1">
    <location>
        <begin position="45"/>
        <end position="57"/>
    </location>
</feature>
<accession>A0A7S3UAG8</accession>
<protein>
    <submittedName>
        <fullName evidence="2">Uncharacterized protein</fullName>
    </submittedName>
</protein>
<reference evidence="2" key="1">
    <citation type="submission" date="2021-01" db="EMBL/GenBank/DDBJ databases">
        <authorList>
            <person name="Corre E."/>
            <person name="Pelletier E."/>
            <person name="Niang G."/>
            <person name="Scheremetjew M."/>
            <person name="Finn R."/>
            <person name="Kale V."/>
            <person name="Holt S."/>
            <person name="Cochrane G."/>
            <person name="Meng A."/>
            <person name="Brown T."/>
            <person name="Cohen L."/>
        </authorList>
    </citation>
    <scope>NUCLEOTIDE SEQUENCE</scope>
    <source>
        <strain evidence="2">CCMP1897</strain>
    </source>
</reference>
<evidence type="ECO:0000313" key="2">
    <source>
        <dbReference type="EMBL" id="CAE0607106.1"/>
    </source>
</evidence>
<name>A0A7S3UAG8_9CHLO</name>
<sequence>MLSPQPQIFPSRSSVLAKKEKRKAEKLAKQKASGVSRIVEEEPPKPPVDTPPPPEPYTPQTKPKKIRRKRGKSRFLKKFLKSVLVLGTLTGLAVAVGLEVNRKPAKKVATVVKEPTTSPPPLVTEPEKKKFFWER</sequence>